<dbReference type="Proteomes" id="UP000016480">
    <property type="component" value="Unassembled WGS sequence"/>
</dbReference>
<dbReference type="EMBL" id="AHCD03000044">
    <property type="protein sequence ID" value="KAF7781181.1"/>
    <property type="molecule type" value="Genomic_DNA"/>
</dbReference>
<name>A0A8T0C1Q5_9GAMM</name>
<reference evidence="2 3" key="1">
    <citation type="journal article" date="2012" name="J. Bacteriol.">
        <title>Genome sequence of the cycloprodigiosin-producing bacterial strain Pseudoalteromonas rubra ATCC 29570(T).</title>
        <authorList>
            <person name="Xie B.B."/>
            <person name="Shu Y.L."/>
            <person name="Qin Q.L."/>
            <person name="Rong J.C."/>
            <person name="Zhang X.Y."/>
            <person name="Chen X.L."/>
            <person name="Zhou B.C."/>
            <person name="Zhang Y.Z."/>
        </authorList>
    </citation>
    <scope>NUCLEOTIDE SEQUENCE [LARGE SCALE GENOMIC DNA]</scope>
    <source>
        <strain evidence="2 3">DSM 6842</strain>
    </source>
</reference>
<comment type="caution">
    <text evidence="2">The sequence shown here is derived from an EMBL/GenBank/DDBJ whole genome shotgun (WGS) entry which is preliminary data.</text>
</comment>
<organism evidence="2 3">
    <name type="scientific">Pseudoalteromonas rubra</name>
    <dbReference type="NCBI Taxonomy" id="43658"/>
    <lineage>
        <taxon>Bacteria</taxon>
        <taxon>Pseudomonadati</taxon>
        <taxon>Pseudomonadota</taxon>
        <taxon>Gammaproteobacteria</taxon>
        <taxon>Alteromonadales</taxon>
        <taxon>Pseudoalteromonadaceae</taxon>
        <taxon>Pseudoalteromonas</taxon>
    </lineage>
</organism>
<evidence type="ECO:0000256" key="1">
    <source>
        <dbReference type="SAM" id="Phobius"/>
    </source>
</evidence>
<feature type="transmembrane region" description="Helical" evidence="1">
    <location>
        <begin position="20"/>
        <end position="40"/>
    </location>
</feature>
<keyword evidence="1" id="KW-1133">Transmembrane helix</keyword>
<sequence length="44" mass="4962">MGRIKNAEPECLQKLHAGVCVKIALKTTFFLSIFLIFITIPDIK</sequence>
<accession>A0A8T0C1Q5</accession>
<proteinExistence type="predicted"/>
<keyword evidence="1" id="KW-0812">Transmembrane</keyword>
<evidence type="ECO:0000313" key="3">
    <source>
        <dbReference type="Proteomes" id="UP000016480"/>
    </source>
</evidence>
<gene>
    <name evidence="2" type="ORF">PRUB_b0323</name>
</gene>
<protein>
    <submittedName>
        <fullName evidence="2">Uncharacterized protein</fullName>
    </submittedName>
</protein>
<keyword evidence="1" id="KW-0472">Membrane</keyword>
<dbReference type="AlphaFoldDB" id="A0A8T0C1Q5"/>
<evidence type="ECO:0000313" key="2">
    <source>
        <dbReference type="EMBL" id="KAF7781181.1"/>
    </source>
</evidence>